<name>A0A0C3PNV9_PISTI</name>
<organism evidence="1 2">
    <name type="scientific">Pisolithus tinctorius Marx 270</name>
    <dbReference type="NCBI Taxonomy" id="870435"/>
    <lineage>
        <taxon>Eukaryota</taxon>
        <taxon>Fungi</taxon>
        <taxon>Dikarya</taxon>
        <taxon>Basidiomycota</taxon>
        <taxon>Agaricomycotina</taxon>
        <taxon>Agaricomycetes</taxon>
        <taxon>Agaricomycetidae</taxon>
        <taxon>Boletales</taxon>
        <taxon>Sclerodermatineae</taxon>
        <taxon>Pisolithaceae</taxon>
        <taxon>Pisolithus</taxon>
    </lineage>
</organism>
<keyword evidence="2" id="KW-1185">Reference proteome</keyword>
<reference evidence="1 2" key="1">
    <citation type="submission" date="2014-04" db="EMBL/GenBank/DDBJ databases">
        <authorList>
            <consortium name="DOE Joint Genome Institute"/>
            <person name="Kuo A."/>
            <person name="Kohler A."/>
            <person name="Costa M.D."/>
            <person name="Nagy L.G."/>
            <person name="Floudas D."/>
            <person name="Copeland A."/>
            <person name="Barry K.W."/>
            <person name="Cichocki N."/>
            <person name="Veneault-Fourrey C."/>
            <person name="LaButti K."/>
            <person name="Lindquist E.A."/>
            <person name="Lipzen A."/>
            <person name="Lundell T."/>
            <person name="Morin E."/>
            <person name="Murat C."/>
            <person name="Sun H."/>
            <person name="Tunlid A."/>
            <person name="Henrissat B."/>
            <person name="Grigoriev I.V."/>
            <person name="Hibbett D.S."/>
            <person name="Martin F."/>
            <person name="Nordberg H.P."/>
            <person name="Cantor M.N."/>
            <person name="Hua S.X."/>
        </authorList>
    </citation>
    <scope>NUCLEOTIDE SEQUENCE [LARGE SCALE GENOMIC DNA]</scope>
    <source>
        <strain evidence="1 2">Marx 270</strain>
    </source>
</reference>
<evidence type="ECO:0000313" key="2">
    <source>
        <dbReference type="Proteomes" id="UP000054217"/>
    </source>
</evidence>
<dbReference type="Proteomes" id="UP000054217">
    <property type="component" value="Unassembled WGS sequence"/>
</dbReference>
<dbReference type="EMBL" id="KN831952">
    <property type="protein sequence ID" value="KIO10566.1"/>
    <property type="molecule type" value="Genomic_DNA"/>
</dbReference>
<dbReference type="OrthoDB" id="2671428at2759"/>
<dbReference type="InParanoid" id="A0A0C3PNV9"/>
<feature type="non-terminal residue" evidence="1">
    <location>
        <position position="74"/>
    </location>
</feature>
<gene>
    <name evidence="1" type="ORF">M404DRAFT_110395</name>
</gene>
<accession>A0A0C3PNV9</accession>
<sequence>SISALKHRINSLEEENHELHGVQSSSPKMRYNKYLSLGRVIRWVVSVNDHIEDLVNEADRRACIEQDDSDDVIE</sequence>
<dbReference type="HOGENOM" id="CLU_187860_0_0_1"/>
<feature type="non-terminal residue" evidence="1">
    <location>
        <position position="1"/>
    </location>
</feature>
<proteinExistence type="predicted"/>
<dbReference type="AlphaFoldDB" id="A0A0C3PNV9"/>
<evidence type="ECO:0000313" key="1">
    <source>
        <dbReference type="EMBL" id="KIO10566.1"/>
    </source>
</evidence>
<reference evidence="2" key="2">
    <citation type="submission" date="2015-01" db="EMBL/GenBank/DDBJ databases">
        <title>Evolutionary Origins and Diversification of the Mycorrhizal Mutualists.</title>
        <authorList>
            <consortium name="DOE Joint Genome Institute"/>
            <consortium name="Mycorrhizal Genomics Consortium"/>
            <person name="Kohler A."/>
            <person name="Kuo A."/>
            <person name="Nagy L.G."/>
            <person name="Floudas D."/>
            <person name="Copeland A."/>
            <person name="Barry K.W."/>
            <person name="Cichocki N."/>
            <person name="Veneault-Fourrey C."/>
            <person name="LaButti K."/>
            <person name="Lindquist E.A."/>
            <person name="Lipzen A."/>
            <person name="Lundell T."/>
            <person name="Morin E."/>
            <person name="Murat C."/>
            <person name="Riley R."/>
            <person name="Ohm R."/>
            <person name="Sun H."/>
            <person name="Tunlid A."/>
            <person name="Henrissat B."/>
            <person name="Grigoriev I.V."/>
            <person name="Hibbett D.S."/>
            <person name="Martin F."/>
        </authorList>
    </citation>
    <scope>NUCLEOTIDE SEQUENCE [LARGE SCALE GENOMIC DNA]</scope>
    <source>
        <strain evidence="2">Marx 270</strain>
    </source>
</reference>
<protein>
    <submittedName>
        <fullName evidence="1">Uncharacterized protein</fullName>
    </submittedName>
</protein>